<dbReference type="STRING" id="1127673.GLIP_0169"/>
<sequence length="467" mass="51040">MLAKLSYSVENVKIIAVLLVLACLQGCTSASLDQNKETPSLPDKWQYQHNAAEIDQDWLTNFTAESDNAHLVAMIDEAIRANQNIRSQAFTADIAEQRLAVAKSNFWPSLDGAFGAARTQANGNSFSLEAQLSYEIDIWGALSDAERAAKLNYLSAQADLQEAKLQLSGNVIIAYANASRAYQRVELASQQVQNSTDSLDIIERGYRAGLNESLDVYLARNELNSDKSTLADYRQTLLESVRDLERLLGRYPNAQLDVSQTLSLPDVDVAVGLPSELVTRKPALQANWLALMAQDATLAIAHKARFPSLNLAANYGPSSDSLSDLLSTSASWSLIGNITSPIFNAGRLRANQEIELLTLKSLEESYLDAVLNALLAVENALSQEANLSESYRATQTAAENARIANQLSFEQYQAGLVTYTTVLEAQARLITAQNNLIDIQTDLIANRVQLHVALGGDINLYATNQEL</sequence>
<reference evidence="3 4" key="1">
    <citation type="journal article" date="2017" name="Antonie Van Leeuwenhoek">
        <title>Rhizobium rhizosphaerae sp. nov., a novel species isolated from rice rhizosphere.</title>
        <authorList>
            <person name="Zhao J.J."/>
            <person name="Zhang J."/>
            <person name="Zhang R.J."/>
            <person name="Zhang C.W."/>
            <person name="Yin H.Q."/>
            <person name="Zhang X.X."/>
        </authorList>
    </citation>
    <scope>NUCLEOTIDE SEQUENCE [LARGE SCALE GENOMIC DNA]</scope>
    <source>
        <strain evidence="3 4">E3</strain>
    </source>
</reference>
<protein>
    <submittedName>
        <fullName evidence="3">RND efflux system outer membrane lipoprotein</fullName>
    </submittedName>
</protein>
<evidence type="ECO:0000313" key="4">
    <source>
        <dbReference type="Proteomes" id="UP000006334"/>
    </source>
</evidence>
<proteinExistence type="inferred from homology"/>
<comment type="similarity">
    <text evidence="1 2">Belongs to the outer membrane factor (OMF) (TC 1.B.17) family.</text>
</comment>
<dbReference type="RefSeq" id="WP_008842643.1">
    <property type="nucleotide sequence ID" value="NZ_BAEN01000006.1"/>
</dbReference>
<evidence type="ECO:0000256" key="2">
    <source>
        <dbReference type="RuleBase" id="RU362097"/>
    </source>
</evidence>
<comment type="caution">
    <text evidence="3">The sequence shown here is derived from an EMBL/GenBank/DDBJ whole genome shotgun (WGS) entry which is preliminary data.</text>
</comment>
<keyword evidence="2" id="KW-0472">Membrane</keyword>
<dbReference type="Proteomes" id="UP000006334">
    <property type="component" value="Unassembled WGS sequence"/>
</dbReference>
<keyword evidence="2" id="KW-0564">Palmitate</keyword>
<dbReference type="AlphaFoldDB" id="K6Y867"/>
<name>K6Y867_9ALTE</name>
<dbReference type="PANTHER" id="PTHR30203">
    <property type="entry name" value="OUTER MEMBRANE CATION EFFLUX PROTEIN"/>
    <property type="match status" value="1"/>
</dbReference>
<dbReference type="EMBL" id="BAEN01000006">
    <property type="protein sequence ID" value="GAC12823.1"/>
    <property type="molecule type" value="Genomic_DNA"/>
</dbReference>
<dbReference type="Gene3D" id="1.20.1600.10">
    <property type="entry name" value="Outer membrane efflux proteins (OEP)"/>
    <property type="match status" value="1"/>
</dbReference>
<accession>K6Y867</accession>
<dbReference type="eggNOG" id="COG1538">
    <property type="taxonomic scope" value="Bacteria"/>
</dbReference>
<dbReference type="NCBIfam" id="TIGR01845">
    <property type="entry name" value="outer_NodT"/>
    <property type="match status" value="1"/>
</dbReference>
<dbReference type="InterPro" id="IPR003423">
    <property type="entry name" value="OMP_efflux"/>
</dbReference>
<keyword evidence="2 3" id="KW-0449">Lipoprotein</keyword>
<dbReference type="InterPro" id="IPR010131">
    <property type="entry name" value="MdtP/NodT-like"/>
</dbReference>
<organism evidence="3 4">
    <name type="scientific">Aliiglaciecola lipolytica E3</name>
    <dbReference type="NCBI Taxonomy" id="1127673"/>
    <lineage>
        <taxon>Bacteria</taxon>
        <taxon>Pseudomonadati</taxon>
        <taxon>Pseudomonadota</taxon>
        <taxon>Gammaproteobacteria</taxon>
        <taxon>Alteromonadales</taxon>
        <taxon>Alteromonadaceae</taxon>
        <taxon>Aliiglaciecola</taxon>
    </lineage>
</organism>
<dbReference type="GO" id="GO:0009279">
    <property type="term" value="C:cell outer membrane"/>
    <property type="evidence" value="ECO:0007669"/>
    <property type="project" value="UniProtKB-SubCell"/>
</dbReference>
<dbReference type="OrthoDB" id="9770517at2"/>
<gene>
    <name evidence="3" type="ORF">GLIP_0169</name>
</gene>
<comment type="subcellular location">
    <subcellularLocation>
        <location evidence="2">Cell outer membrane</location>
        <topology evidence="2">Lipid-anchor</topology>
    </subcellularLocation>
</comment>
<dbReference type="Pfam" id="PF02321">
    <property type="entry name" value="OEP"/>
    <property type="match status" value="2"/>
</dbReference>
<keyword evidence="2" id="KW-0812">Transmembrane</keyword>
<keyword evidence="2" id="KW-1134">Transmembrane beta strand</keyword>
<evidence type="ECO:0000313" key="3">
    <source>
        <dbReference type="EMBL" id="GAC12823.1"/>
    </source>
</evidence>
<dbReference type="GO" id="GO:0015562">
    <property type="term" value="F:efflux transmembrane transporter activity"/>
    <property type="evidence" value="ECO:0007669"/>
    <property type="project" value="InterPro"/>
</dbReference>
<keyword evidence="4" id="KW-1185">Reference proteome</keyword>
<dbReference type="SUPFAM" id="SSF56954">
    <property type="entry name" value="Outer membrane efflux proteins (OEP)"/>
    <property type="match status" value="1"/>
</dbReference>
<evidence type="ECO:0000256" key="1">
    <source>
        <dbReference type="ARBA" id="ARBA00007613"/>
    </source>
</evidence>
<dbReference type="Gene3D" id="2.20.200.10">
    <property type="entry name" value="Outer membrane efflux proteins (OEP)"/>
    <property type="match status" value="1"/>
</dbReference>